<dbReference type="InterPro" id="IPR002549">
    <property type="entry name" value="AI-2E-like"/>
</dbReference>
<dbReference type="PANTHER" id="PTHR21716">
    <property type="entry name" value="TRANSMEMBRANE PROTEIN"/>
    <property type="match status" value="1"/>
</dbReference>
<dbReference type="EMBL" id="AYZJ01000085">
    <property type="protein sequence ID" value="KRN18646.1"/>
    <property type="molecule type" value="Genomic_DNA"/>
</dbReference>
<comment type="subcellular location">
    <subcellularLocation>
        <location evidence="1">Cell membrane</location>
        <topology evidence="1">Multi-pass membrane protein</topology>
    </subcellularLocation>
</comment>
<dbReference type="STRING" id="1423730.FC75_GL000586"/>
<dbReference type="AlphaFoldDB" id="A0A0R2ET58"/>
<feature type="transmembrane region" description="Helical" evidence="8">
    <location>
        <begin position="268"/>
        <end position="287"/>
    </location>
</feature>
<dbReference type="Pfam" id="PF01594">
    <property type="entry name" value="AI-2E_transport"/>
    <property type="match status" value="1"/>
</dbReference>
<name>A0A0R2ET58_9LACO</name>
<reference evidence="9 10" key="1">
    <citation type="journal article" date="2015" name="Genome Announc.">
        <title>Expanding the biotechnology potential of lactobacilli through comparative genomics of 213 strains and associated genera.</title>
        <authorList>
            <person name="Sun Z."/>
            <person name="Harris H.M."/>
            <person name="McCann A."/>
            <person name="Guo C."/>
            <person name="Argimon S."/>
            <person name="Zhang W."/>
            <person name="Yang X."/>
            <person name="Jeffery I.B."/>
            <person name="Cooney J.C."/>
            <person name="Kagawa T.F."/>
            <person name="Liu W."/>
            <person name="Song Y."/>
            <person name="Salvetti E."/>
            <person name="Wrobel A."/>
            <person name="Rasinkangas P."/>
            <person name="Parkhill J."/>
            <person name="Rea M.C."/>
            <person name="O'Sullivan O."/>
            <person name="Ritari J."/>
            <person name="Douillard F.P."/>
            <person name="Paul Ross R."/>
            <person name="Yang R."/>
            <person name="Briner A.E."/>
            <person name="Felis G.E."/>
            <person name="de Vos W.M."/>
            <person name="Barrangou R."/>
            <person name="Klaenhammer T.R."/>
            <person name="Caufield P.W."/>
            <person name="Cui Y."/>
            <person name="Zhang H."/>
            <person name="O'Toole P.W."/>
        </authorList>
    </citation>
    <scope>NUCLEOTIDE SEQUENCE [LARGE SCALE GENOMIC DNA]</scope>
    <source>
        <strain evidence="9 10">DSM 22697</strain>
    </source>
</reference>
<feature type="transmembrane region" description="Helical" evidence="8">
    <location>
        <begin position="294"/>
        <end position="315"/>
    </location>
</feature>
<keyword evidence="4" id="KW-1003">Cell membrane</keyword>
<keyword evidence="10" id="KW-1185">Reference proteome</keyword>
<evidence type="ECO:0000256" key="6">
    <source>
        <dbReference type="ARBA" id="ARBA00022989"/>
    </source>
</evidence>
<evidence type="ECO:0000256" key="2">
    <source>
        <dbReference type="ARBA" id="ARBA00009773"/>
    </source>
</evidence>
<evidence type="ECO:0000256" key="7">
    <source>
        <dbReference type="ARBA" id="ARBA00023136"/>
    </source>
</evidence>
<dbReference type="GO" id="GO:0055085">
    <property type="term" value="P:transmembrane transport"/>
    <property type="evidence" value="ECO:0007669"/>
    <property type="project" value="TreeGrafter"/>
</dbReference>
<sequence>MQTKRSQFYQRFLNNKFAVILVDLVLGLLAIFIFTKIAWVFQPVLSFLSIVAPPFILAGILFYMLNPVVNWLQHHGLKRLLAIALVFLLLIGLIVLAITRVVPPIESQLRSFINATPTYWDDLVKWVTALNNQQNIFSDKQLSQFATEIQTWVSKRGSTILSGTLSSLSSIISTVGTVVVTVATAPIILFFMLKDGNKFTPMVLHLIPTKQRKSFGDMLHEMNVKVGSYVQGQLTVAIAVGIIFMVGYSIIGLRYGLIFGMLAAPLNLIPYFGSALAMVPALIMGAIQGPKMFIAVIVVFFIEWLLETQLISPFVMGSKLEMHPITIVVVLLTAGSMFGLIGVILGIPGFAVIKIIVVRLFKWYQQVSGLYPSDVSNDNLQPTPQEKVDNLK</sequence>
<organism evidence="9 10">
    <name type="scientific">Lacticaseibacillus camelliae DSM 22697 = JCM 13995</name>
    <dbReference type="NCBI Taxonomy" id="1423730"/>
    <lineage>
        <taxon>Bacteria</taxon>
        <taxon>Bacillati</taxon>
        <taxon>Bacillota</taxon>
        <taxon>Bacilli</taxon>
        <taxon>Lactobacillales</taxon>
        <taxon>Lactobacillaceae</taxon>
        <taxon>Lacticaseibacillus</taxon>
    </lineage>
</organism>
<keyword evidence="6 8" id="KW-1133">Transmembrane helix</keyword>
<feature type="transmembrane region" description="Helical" evidence="8">
    <location>
        <begin position="20"/>
        <end position="41"/>
    </location>
</feature>
<keyword evidence="7 8" id="KW-0472">Membrane</keyword>
<evidence type="ECO:0000256" key="4">
    <source>
        <dbReference type="ARBA" id="ARBA00022475"/>
    </source>
</evidence>
<comment type="caution">
    <text evidence="9">The sequence shown here is derived from an EMBL/GenBank/DDBJ whole genome shotgun (WGS) entry which is preliminary data.</text>
</comment>
<evidence type="ECO:0000313" key="10">
    <source>
        <dbReference type="Proteomes" id="UP000050865"/>
    </source>
</evidence>
<feature type="transmembrane region" description="Helical" evidence="8">
    <location>
        <begin position="47"/>
        <end position="68"/>
    </location>
</feature>
<evidence type="ECO:0000256" key="1">
    <source>
        <dbReference type="ARBA" id="ARBA00004651"/>
    </source>
</evidence>
<dbReference type="GO" id="GO:0005886">
    <property type="term" value="C:plasma membrane"/>
    <property type="evidence" value="ECO:0007669"/>
    <property type="project" value="UniProtKB-SubCell"/>
</dbReference>
<dbReference type="PATRIC" id="fig|1423730.4.peg.610"/>
<feature type="transmembrane region" description="Helical" evidence="8">
    <location>
        <begin position="327"/>
        <end position="353"/>
    </location>
</feature>
<feature type="transmembrane region" description="Helical" evidence="8">
    <location>
        <begin position="171"/>
        <end position="193"/>
    </location>
</feature>
<keyword evidence="3" id="KW-0813">Transport</keyword>
<proteinExistence type="inferred from homology"/>
<gene>
    <name evidence="9" type="ORF">FC75_GL000586</name>
</gene>
<accession>A0A0R2ET58</accession>
<dbReference type="Proteomes" id="UP000050865">
    <property type="component" value="Unassembled WGS sequence"/>
</dbReference>
<evidence type="ECO:0000313" key="9">
    <source>
        <dbReference type="EMBL" id="KRN18646.1"/>
    </source>
</evidence>
<protein>
    <submittedName>
        <fullName evidence="9">Permease</fullName>
    </submittedName>
</protein>
<evidence type="ECO:0000256" key="3">
    <source>
        <dbReference type="ARBA" id="ARBA00022448"/>
    </source>
</evidence>
<keyword evidence="5 8" id="KW-0812">Transmembrane</keyword>
<dbReference type="PANTHER" id="PTHR21716:SF53">
    <property type="entry name" value="PERMEASE PERM-RELATED"/>
    <property type="match status" value="1"/>
</dbReference>
<evidence type="ECO:0000256" key="5">
    <source>
        <dbReference type="ARBA" id="ARBA00022692"/>
    </source>
</evidence>
<dbReference type="OrthoDB" id="9793390at2"/>
<feature type="transmembrane region" description="Helical" evidence="8">
    <location>
        <begin position="80"/>
        <end position="102"/>
    </location>
</feature>
<feature type="transmembrane region" description="Helical" evidence="8">
    <location>
        <begin position="234"/>
        <end position="256"/>
    </location>
</feature>
<evidence type="ECO:0000256" key="8">
    <source>
        <dbReference type="SAM" id="Phobius"/>
    </source>
</evidence>
<dbReference type="RefSeq" id="WP_054662849.1">
    <property type="nucleotide sequence ID" value="NZ_AYZJ01000085.1"/>
</dbReference>
<comment type="similarity">
    <text evidence="2">Belongs to the autoinducer-2 exporter (AI-2E) (TC 2.A.86) family.</text>
</comment>